<dbReference type="CDD" id="cd00093">
    <property type="entry name" value="HTH_XRE"/>
    <property type="match status" value="1"/>
</dbReference>
<evidence type="ECO:0000259" key="2">
    <source>
        <dbReference type="PROSITE" id="PS50943"/>
    </source>
</evidence>
<dbReference type="Proteomes" id="UP000005710">
    <property type="component" value="Unassembled WGS sequence"/>
</dbReference>
<dbReference type="Pfam" id="PF01381">
    <property type="entry name" value="HTH_3"/>
    <property type="match status" value="1"/>
</dbReference>
<dbReference type="SMART" id="SM00530">
    <property type="entry name" value="HTH_XRE"/>
    <property type="match status" value="1"/>
</dbReference>
<dbReference type="PROSITE" id="PS50943">
    <property type="entry name" value="HTH_CROC1"/>
    <property type="match status" value="1"/>
</dbReference>
<dbReference type="SUPFAM" id="SSF48452">
    <property type="entry name" value="TPR-like"/>
    <property type="match status" value="2"/>
</dbReference>
<dbReference type="Gene3D" id="1.10.260.40">
    <property type="entry name" value="lambda repressor-like DNA-binding domains"/>
    <property type="match status" value="1"/>
</dbReference>
<dbReference type="GO" id="GO:0005829">
    <property type="term" value="C:cytosol"/>
    <property type="evidence" value="ECO:0007669"/>
    <property type="project" value="TreeGrafter"/>
</dbReference>
<dbReference type="HOGENOM" id="CLU_629931_0_0_9"/>
<dbReference type="PANTHER" id="PTHR46797">
    <property type="entry name" value="HTH-TYPE TRANSCRIPTIONAL REGULATOR"/>
    <property type="match status" value="1"/>
</dbReference>
<protein>
    <submittedName>
        <fullName evidence="3">Transcriptional regulator</fullName>
    </submittedName>
</protein>
<sequence>MIGDRIRARRRELGMTQEQLAAGLFDRSYISRIEANEVVPPLPTLQLLAGRLGKPVAYFLGDEDAFTRSRVIHDYVRRARRYAGRRRYAEAVESYRLALELLQHEDDSPLLLAVHVELAYALASGNRPDDAGQHLFAALQLLPRVPLDRCPPGTAFRLHYTRGKLAFQREELAVAAEAFRLAAAAASRPADRVRAHVALGSTLFRQGAYEEAAAAYAVGLPGGPAGAGGTGPAGATAAPAGCAAEPAAPRDWTGPAGPLARTAPPPVALPVPVPVRGLPRSLVAACHHGLGCCCCALGRLDLAAYHLERAIRLYRGRDPERLLLAHHDLALVQIRQGAFRAGRRRLLDCLRAYRRAGRADGIASALTDLASLELAAGRYRRALTLARAARSRARQALQARLYLSAMDVEAQALAALDPATARTLDGVVRDLRALG</sequence>
<accession>K6PZN4</accession>
<dbReference type="EMBL" id="AENY02000003">
    <property type="protein sequence ID" value="EKP94273.1"/>
    <property type="molecule type" value="Genomic_DNA"/>
</dbReference>
<reference evidence="3" key="1">
    <citation type="submission" date="2010-10" db="EMBL/GenBank/DDBJ databases">
        <authorList>
            <consortium name="US DOE Joint Genome Institute (JGI-PGF)"/>
            <person name="Lucas S."/>
            <person name="Copeland A."/>
            <person name="Lapidus A."/>
            <person name="Bruce D."/>
            <person name="Goodwin L."/>
            <person name="Pitluck S."/>
            <person name="Kyrpides N."/>
            <person name="Mavromatis K."/>
            <person name="Detter J.C."/>
            <person name="Han C."/>
            <person name="Land M."/>
            <person name="Hauser L."/>
            <person name="Markowitz V."/>
            <person name="Cheng J.-F."/>
            <person name="Hugenholtz P."/>
            <person name="Woyke T."/>
            <person name="Wu D."/>
            <person name="Pukall R."/>
            <person name="Wahrenburg C."/>
            <person name="Brambilla E."/>
            <person name="Klenk H.-P."/>
            <person name="Eisen J.A."/>
        </authorList>
    </citation>
    <scope>NUCLEOTIDE SEQUENCE [LARGE SCALE GENOMIC DNA]</scope>
    <source>
        <strain evidence="3">DSM 13965</strain>
    </source>
</reference>
<proteinExistence type="predicted"/>
<dbReference type="InterPro" id="IPR001387">
    <property type="entry name" value="Cro/C1-type_HTH"/>
</dbReference>
<dbReference type="GO" id="GO:0003677">
    <property type="term" value="F:DNA binding"/>
    <property type="evidence" value="ECO:0007669"/>
    <property type="project" value="UniProtKB-KW"/>
</dbReference>
<dbReference type="AlphaFoldDB" id="K6PZN4"/>
<keyword evidence="4" id="KW-1185">Reference proteome</keyword>
<dbReference type="SUPFAM" id="SSF47413">
    <property type="entry name" value="lambda repressor-like DNA-binding domains"/>
    <property type="match status" value="1"/>
</dbReference>
<keyword evidence="1" id="KW-0238">DNA-binding</keyword>
<dbReference type="InterPro" id="IPR010982">
    <property type="entry name" value="Lambda_DNA-bd_dom_sf"/>
</dbReference>
<dbReference type="Gene3D" id="1.25.40.10">
    <property type="entry name" value="Tetratricopeptide repeat domain"/>
    <property type="match status" value="3"/>
</dbReference>
<reference evidence="3" key="2">
    <citation type="submission" date="2012-10" db="EMBL/GenBank/DDBJ databases">
        <title>Improved high-quality draft of Thermaerobacter subterraneus C21, DSM 13965.</title>
        <authorList>
            <consortium name="DOE Joint Genome Institute"/>
            <person name="Eisen J."/>
            <person name="Huntemann M."/>
            <person name="Wei C.-L."/>
            <person name="Han J."/>
            <person name="Detter J.C."/>
            <person name="Han C."/>
            <person name="Tapia R."/>
            <person name="Chen A."/>
            <person name="Kyrpides N."/>
            <person name="Mavromatis K."/>
            <person name="Markowitz V."/>
            <person name="Szeto E."/>
            <person name="Ivanova N."/>
            <person name="Mikhailova N."/>
            <person name="Ovchinnikova G."/>
            <person name="Pagani I."/>
            <person name="Pati A."/>
            <person name="Goodwin L."/>
            <person name="Nordberg H.P."/>
            <person name="Cantor M.N."/>
            <person name="Hua S.X."/>
            <person name="Woyke T."/>
            <person name="Eisen J."/>
            <person name="Klenk H.-P."/>
        </authorList>
    </citation>
    <scope>NUCLEOTIDE SEQUENCE [LARGE SCALE GENOMIC DNA]</scope>
    <source>
        <strain evidence="3">DSM 13965</strain>
    </source>
</reference>
<dbReference type="GO" id="GO:0003700">
    <property type="term" value="F:DNA-binding transcription factor activity"/>
    <property type="evidence" value="ECO:0007669"/>
    <property type="project" value="TreeGrafter"/>
</dbReference>
<dbReference type="PANTHER" id="PTHR46797:SF1">
    <property type="entry name" value="METHYLPHOSPHONATE SYNTHASE"/>
    <property type="match status" value="1"/>
</dbReference>
<name>K6PZN4_9FIRM</name>
<dbReference type="eggNOG" id="COG1396">
    <property type="taxonomic scope" value="Bacteria"/>
</dbReference>
<dbReference type="SMART" id="SM00028">
    <property type="entry name" value="TPR"/>
    <property type="match status" value="5"/>
</dbReference>
<comment type="caution">
    <text evidence="3">The sequence shown here is derived from an EMBL/GenBank/DDBJ whole genome shotgun (WGS) entry which is preliminary data.</text>
</comment>
<dbReference type="InterPro" id="IPR011990">
    <property type="entry name" value="TPR-like_helical_dom_sf"/>
</dbReference>
<dbReference type="STRING" id="867903.ThesuDRAFT_02006"/>
<gene>
    <name evidence="3" type="ORF">ThesuDRAFT_02006</name>
</gene>
<evidence type="ECO:0000256" key="1">
    <source>
        <dbReference type="ARBA" id="ARBA00023125"/>
    </source>
</evidence>
<evidence type="ECO:0000313" key="4">
    <source>
        <dbReference type="Proteomes" id="UP000005710"/>
    </source>
</evidence>
<dbReference type="InterPro" id="IPR050807">
    <property type="entry name" value="TransReg_Diox_bact_type"/>
</dbReference>
<dbReference type="InterPro" id="IPR019734">
    <property type="entry name" value="TPR_rpt"/>
</dbReference>
<feature type="domain" description="HTH cro/C1-type" evidence="2">
    <location>
        <begin position="6"/>
        <end position="59"/>
    </location>
</feature>
<dbReference type="RefSeq" id="WP_006904285.1">
    <property type="nucleotide sequence ID" value="NZ_JH976535.1"/>
</dbReference>
<organism evidence="3 4">
    <name type="scientific">Thermaerobacter subterraneus DSM 13965</name>
    <dbReference type="NCBI Taxonomy" id="867903"/>
    <lineage>
        <taxon>Bacteria</taxon>
        <taxon>Bacillati</taxon>
        <taxon>Bacillota</taxon>
        <taxon>Clostridia</taxon>
        <taxon>Eubacteriales</taxon>
        <taxon>Clostridiales Family XVII. Incertae Sedis</taxon>
        <taxon>Thermaerobacter</taxon>
    </lineage>
</organism>
<evidence type="ECO:0000313" key="3">
    <source>
        <dbReference type="EMBL" id="EKP94273.1"/>
    </source>
</evidence>